<dbReference type="Gene3D" id="3.30.230.70">
    <property type="entry name" value="GHMP Kinase, N-terminal domain"/>
    <property type="match status" value="1"/>
</dbReference>
<evidence type="ECO:0000313" key="11">
    <source>
        <dbReference type="Proteomes" id="UP000038830"/>
    </source>
</evidence>
<protein>
    <recommendedName>
        <fullName evidence="7">Ribosomal RNA-processing protein 41</fullName>
    </recommendedName>
</protein>
<dbReference type="GO" id="GO:0000177">
    <property type="term" value="C:cytoplasmic exosome (RNase complex)"/>
    <property type="evidence" value="ECO:0007669"/>
    <property type="project" value="UniProtKB-ARBA"/>
</dbReference>
<name>A0A0H5C1Z9_CYBJN</name>
<evidence type="ECO:0000313" key="10">
    <source>
        <dbReference type="EMBL" id="CEP21925.1"/>
    </source>
</evidence>
<dbReference type="GO" id="GO:0003723">
    <property type="term" value="F:RNA binding"/>
    <property type="evidence" value="ECO:0007669"/>
    <property type="project" value="TreeGrafter"/>
</dbReference>
<dbReference type="GO" id="GO:0071028">
    <property type="term" value="P:nuclear mRNA surveillance"/>
    <property type="evidence" value="ECO:0007669"/>
    <property type="project" value="TreeGrafter"/>
</dbReference>
<evidence type="ECO:0000256" key="3">
    <source>
        <dbReference type="ARBA" id="ARBA00006678"/>
    </source>
</evidence>
<comment type="subcellular location">
    <subcellularLocation>
        <location evidence="1">Cytoplasm</location>
    </subcellularLocation>
    <subcellularLocation>
        <location evidence="2">Nucleus</location>
        <location evidence="2">Nucleolus</location>
    </subcellularLocation>
</comment>
<dbReference type="GO" id="GO:0071051">
    <property type="term" value="P:poly(A)-dependent snoRNA 3'-end processing"/>
    <property type="evidence" value="ECO:0007669"/>
    <property type="project" value="TreeGrafter"/>
</dbReference>
<dbReference type="GO" id="GO:0034475">
    <property type="term" value="P:U4 snRNA 3'-end processing"/>
    <property type="evidence" value="ECO:0007669"/>
    <property type="project" value="TreeGrafter"/>
</dbReference>
<dbReference type="InterPro" id="IPR001247">
    <property type="entry name" value="ExoRNase_PH_dom1"/>
</dbReference>
<reference evidence="11" key="1">
    <citation type="journal article" date="2015" name="J. Biotechnol.">
        <title>The structure of the Cyberlindnera jadinii genome and its relation to Candida utilis analyzed by the occurrence of single nucleotide polymorphisms.</title>
        <authorList>
            <person name="Rupp O."/>
            <person name="Brinkrolf K."/>
            <person name="Buerth C."/>
            <person name="Kunigo M."/>
            <person name="Schneider J."/>
            <person name="Jaenicke S."/>
            <person name="Goesmann A."/>
            <person name="Puehler A."/>
            <person name="Jaeger K.-E."/>
            <person name="Ernst J.F."/>
        </authorList>
    </citation>
    <scope>NUCLEOTIDE SEQUENCE [LARGE SCALE GENOMIC DNA]</scope>
    <source>
        <strain evidence="11">ATCC 18201 / CBS 1600 / BCRC 20928 / JCM 3617 / NBRC 0987 / NRRL Y-1542</strain>
    </source>
</reference>
<dbReference type="InterPro" id="IPR036345">
    <property type="entry name" value="ExoRNase_PH_dom2_sf"/>
</dbReference>
<evidence type="ECO:0000256" key="6">
    <source>
        <dbReference type="ARBA" id="ARBA00063066"/>
    </source>
</evidence>
<keyword evidence="4" id="KW-0963">Cytoplasm</keyword>
<dbReference type="GO" id="GO:0071038">
    <property type="term" value="P:TRAMP-dependent tRNA surveillance pathway"/>
    <property type="evidence" value="ECO:0007669"/>
    <property type="project" value="UniProtKB-ARBA"/>
</dbReference>
<dbReference type="GO" id="GO:0000176">
    <property type="term" value="C:nuclear exosome (RNase complex)"/>
    <property type="evidence" value="ECO:0007669"/>
    <property type="project" value="TreeGrafter"/>
</dbReference>
<gene>
    <name evidence="10" type="primary">SKI6</name>
    <name evidence="10" type="ORF">BN1211_2147</name>
</gene>
<dbReference type="Proteomes" id="UP000038830">
    <property type="component" value="Unassembled WGS sequence"/>
</dbReference>
<evidence type="ECO:0000259" key="9">
    <source>
        <dbReference type="Pfam" id="PF03725"/>
    </source>
</evidence>
<dbReference type="SUPFAM" id="SSF55666">
    <property type="entry name" value="Ribonuclease PH domain 2-like"/>
    <property type="match status" value="1"/>
</dbReference>
<evidence type="ECO:0000256" key="2">
    <source>
        <dbReference type="ARBA" id="ARBA00004604"/>
    </source>
</evidence>
<feature type="domain" description="Exoribonuclease phosphorolytic" evidence="8">
    <location>
        <begin position="21"/>
        <end position="151"/>
    </location>
</feature>
<dbReference type="FunFam" id="3.30.230.70:FF:000004">
    <property type="entry name" value="Exosome complex component Rrp41"/>
    <property type="match status" value="1"/>
</dbReference>
<keyword evidence="5" id="KW-0271">Exosome</keyword>
<dbReference type="Pfam" id="PF03725">
    <property type="entry name" value="RNase_PH_C"/>
    <property type="match status" value="1"/>
</dbReference>
<proteinExistence type="inferred from homology"/>
<comment type="similarity">
    <text evidence="3">Belongs to the RNase PH family.</text>
</comment>
<accession>A0A0H5C1Z9</accession>
<organism evidence="10 11">
    <name type="scientific">Cyberlindnera jadinii (strain ATCC 18201 / CBS 1600 / BCRC 20928 / JCM 3617 / NBRC 0987 / NRRL Y-1542)</name>
    <name type="common">Torula yeast</name>
    <name type="synonym">Candida utilis</name>
    <dbReference type="NCBI Taxonomy" id="983966"/>
    <lineage>
        <taxon>Eukaryota</taxon>
        <taxon>Fungi</taxon>
        <taxon>Dikarya</taxon>
        <taxon>Ascomycota</taxon>
        <taxon>Saccharomycotina</taxon>
        <taxon>Saccharomycetes</taxon>
        <taxon>Phaffomycetales</taxon>
        <taxon>Phaffomycetaceae</taxon>
        <taxon>Cyberlindnera</taxon>
    </lineage>
</organism>
<evidence type="ECO:0000256" key="5">
    <source>
        <dbReference type="ARBA" id="ARBA00022835"/>
    </source>
</evidence>
<feature type="domain" description="Exoribonuclease phosphorolytic" evidence="9">
    <location>
        <begin position="155"/>
        <end position="218"/>
    </location>
</feature>
<dbReference type="CDD" id="cd11370">
    <property type="entry name" value="RNase_PH_RRP41"/>
    <property type="match status" value="1"/>
</dbReference>
<dbReference type="InterPro" id="IPR015847">
    <property type="entry name" value="ExoRNase_PH_dom2"/>
</dbReference>
<evidence type="ECO:0000256" key="1">
    <source>
        <dbReference type="ARBA" id="ARBA00004496"/>
    </source>
</evidence>
<evidence type="ECO:0000259" key="8">
    <source>
        <dbReference type="Pfam" id="PF01138"/>
    </source>
</evidence>
<dbReference type="AlphaFoldDB" id="A0A0H5C1Z9"/>
<dbReference type="GO" id="GO:0000467">
    <property type="term" value="P:exonucleolytic trimming to generate mature 3'-end of 5.8S rRNA from tricistronic rRNA transcript (SSU-rRNA, 5.8S rRNA, LSU-rRNA)"/>
    <property type="evidence" value="ECO:0007669"/>
    <property type="project" value="UniProtKB-ARBA"/>
</dbReference>
<evidence type="ECO:0000256" key="7">
    <source>
        <dbReference type="ARBA" id="ARBA00077929"/>
    </source>
</evidence>
<dbReference type="PANTHER" id="PTHR11953:SF0">
    <property type="entry name" value="EXOSOME COMPLEX COMPONENT RRP41"/>
    <property type="match status" value="1"/>
</dbReference>
<evidence type="ECO:0000256" key="4">
    <source>
        <dbReference type="ARBA" id="ARBA00022490"/>
    </source>
</evidence>
<dbReference type="GO" id="GO:0016075">
    <property type="term" value="P:rRNA catabolic process"/>
    <property type="evidence" value="ECO:0007669"/>
    <property type="project" value="TreeGrafter"/>
</dbReference>
<dbReference type="InterPro" id="IPR027408">
    <property type="entry name" value="PNPase/RNase_PH_dom_sf"/>
</dbReference>
<dbReference type="InterPro" id="IPR050080">
    <property type="entry name" value="RNase_PH"/>
</dbReference>
<dbReference type="GO" id="GO:0005730">
    <property type="term" value="C:nucleolus"/>
    <property type="evidence" value="ECO:0007669"/>
    <property type="project" value="UniProtKB-SubCell"/>
</dbReference>
<dbReference type="SUPFAM" id="SSF54211">
    <property type="entry name" value="Ribosomal protein S5 domain 2-like"/>
    <property type="match status" value="1"/>
</dbReference>
<dbReference type="PANTHER" id="PTHR11953">
    <property type="entry name" value="EXOSOME COMPLEX COMPONENT"/>
    <property type="match status" value="1"/>
</dbReference>
<comment type="subunit">
    <text evidence="6">Component of the RNA exosome complex. Specifically part of the catalytically inactive RNA exosome core complex (Exo-9) which may associate with the catalytic subunits RRP6 and DIS3 in cytoplasmic- and nuclear-specific RNA exosome complex forms. Exo-9 is formed by a hexameric base ring of RNase PH domain-containing subunits and a cap ring consisting of CSL4, RRP4 and RRP40.</text>
</comment>
<dbReference type="Pfam" id="PF01138">
    <property type="entry name" value="RNase_PH"/>
    <property type="match status" value="1"/>
</dbReference>
<sequence length="245" mass="27432">MSRQEIYSPEGLRMDGRRWNELRRFQCRINTHPNSADGSSFVEQGNSKVVCIVEGPMEPPSRSQLSATEATLNISLNVTPFSSIDRKRRNKNERRIQEIITSLKRTFEQSIITDKYPRTTISITCHVLTLDGGLISAVTNSITLALIDAGIAMYDYISSVSAGFYDNTPLLDLNQLEENDLSYLTIGIVGKSEKLALLILENKIPLDKLEGVLAIAVAGGHRIRDMMDKEVRRHGELRLSKLANK</sequence>
<dbReference type="EMBL" id="CDQK01000002">
    <property type="protein sequence ID" value="CEP21925.1"/>
    <property type="molecule type" value="Genomic_DNA"/>
</dbReference>
<dbReference type="InterPro" id="IPR020568">
    <property type="entry name" value="Ribosomal_Su5_D2-typ_SF"/>
</dbReference>